<evidence type="ECO:0000313" key="1">
    <source>
        <dbReference type="EMBL" id="KAI5675630.1"/>
    </source>
</evidence>
<organism evidence="1 2">
    <name type="scientific">Catharanthus roseus</name>
    <name type="common">Madagascar periwinkle</name>
    <name type="synonym">Vinca rosea</name>
    <dbReference type="NCBI Taxonomy" id="4058"/>
    <lineage>
        <taxon>Eukaryota</taxon>
        <taxon>Viridiplantae</taxon>
        <taxon>Streptophyta</taxon>
        <taxon>Embryophyta</taxon>
        <taxon>Tracheophyta</taxon>
        <taxon>Spermatophyta</taxon>
        <taxon>Magnoliopsida</taxon>
        <taxon>eudicotyledons</taxon>
        <taxon>Gunneridae</taxon>
        <taxon>Pentapetalae</taxon>
        <taxon>asterids</taxon>
        <taxon>lamiids</taxon>
        <taxon>Gentianales</taxon>
        <taxon>Apocynaceae</taxon>
        <taxon>Rauvolfioideae</taxon>
        <taxon>Vinceae</taxon>
        <taxon>Catharanthinae</taxon>
        <taxon>Catharanthus</taxon>
    </lineage>
</organism>
<gene>
    <name evidence="1" type="ORF">M9H77_06580</name>
</gene>
<proteinExistence type="predicted"/>
<dbReference type="EMBL" id="CM044702">
    <property type="protein sequence ID" value="KAI5675630.1"/>
    <property type="molecule type" value="Genomic_DNA"/>
</dbReference>
<dbReference type="Proteomes" id="UP001060085">
    <property type="component" value="Linkage Group LG02"/>
</dbReference>
<reference evidence="2" key="1">
    <citation type="journal article" date="2023" name="Nat. Plants">
        <title>Single-cell RNA sequencing provides a high-resolution roadmap for understanding the multicellular compartmentation of specialized metabolism.</title>
        <authorList>
            <person name="Sun S."/>
            <person name="Shen X."/>
            <person name="Li Y."/>
            <person name="Li Y."/>
            <person name="Wang S."/>
            <person name="Li R."/>
            <person name="Zhang H."/>
            <person name="Shen G."/>
            <person name="Guo B."/>
            <person name="Wei J."/>
            <person name="Xu J."/>
            <person name="St-Pierre B."/>
            <person name="Chen S."/>
            <person name="Sun C."/>
        </authorList>
    </citation>
    <scope>NUCLEOTIDE SEQUENCE [LARGE SCALE GENOMIC DNA]</scope>
</reference>
<comment type="caution">
    <text evidence="1">The sequence shown here is derived from an EMBL/GenBank/DDBJ whole genome shotgun (WGS) entry which is preliminary data.</text>
</comment>
<keyword evidence="2" id="KW-1185">Reference proteome</keyword>
<accession>A0ACC0BSM0</accession>
<name>A0ACC0BSM0_CATRO</name>
<protein>
    <submittedName>
        <fullName evidence="1">Uncharacterized protein</fullName>
    </submittedName>
</protein>
<evidence type="ECO:0000313" key="2">
    <source>
        <dbReference type="Proteomes" id="UP001060085"/>
    </source>
</evidence>
<sequence length="200" mass="22359">MTRGQKSMKKSSSGASPSDSLTHRDTPPSTASPTSNLQPPPPADSVLRASTTRTVADVAYTGYSMSQPSITAKVLVDPQRHVPNVRDTTGKKYFCWNPDHHVKARECFMKLVRKRGSLMPSLMIIFIESSTLIEMKQLCILKARKMQEHRENGAHMPTDVEMMYEQMEDIARRVIADGWIGRSDQRSSAGLLTPTTYSME</sequence>